<reference evidence="10" key="3">
    <citation type="submission" date="2019-06" db="EMBL/GenBank/DDBJ databases">
        <title>A comparative analysis of the Nautiliaceae.</title>
        <authorList>
            <person name="Grosche A."/>
            <person name="Smedile F."/>
            <person name="Vetriani C."/>
        </authorList>
    </citation>
    <scope>NUCLEOTIDE SEQUENCE</scope>
    <source>
        <strain evidence="10">TB6</strain>
    </source>
</reference>
<dbReference type="GO" id="GO:0008320">
    <property type="term" value="F:protein transmembrane transporter activity"/>
    <property type="evidence" value="ECO:0007669"/>
    <property type="project" value="UniProtKB-UniRule"/>
</dbReference>
<proteinExistence type="inferred from homology"/>
<evidence type="ECO:0000256" key="2">
    <source>
        <dbReference type="ARBA" id="ARBA00022448"/>
    </source>
</evidence>
<dbReference type="Proteomes" id="UP000298805">
    <property type="component" value="Chromosome"/>
</dbReference>
<evidence type="ECO:0000256" key="5">
    <source>
        <dbReference type="ARBA" id="ARBA00022927"/>
    </source>
</evidence>
<comment type="similarity">
    <text evidence="9">Belongs to the SecE/SEC61-gamma family.</text>
</comment>
<dbReference type="InterPro" id="IPR038379">
    <property type="entry name" value="SecE_sf"/>
</dbReference>
<comment type="subunit">
    <text evidence="9">Component of the Sec protein translocase complex. Heterotrimer consisting of SecY, SecE and SecG subunits. The heterotrimers can form oligomers, although 1 heterotrimer is thought to be able to translocate proteins. Interacts with the ribosome. Interacts with SecDF, and other proteins may be involved. Interacts with SecA.</text>
</comment>
<evidence type="ECO:0000256" key="7">
    <source>
        <dbReference type="ARBA" id="ARBA00023010"/>
    </source>
</evidence>
<keyword evidence="7 9" id="KW-0811">Translocation</keyword>
<keyword evidence="13" id="KW-1185">Reference proteome</keyword>
<reference evidence="11 12" key="2">
    <citation type="submission" date="2018-11" db="EMBL/GenBank/DDBJ databases">
        <title>Genomic Encyclopedia of Type Strains, Phase IV (KMG-IV): sequencing the most valuable type-strain genomes for metagenomic binning, comparative biology and taxonomic classification.</title>
        <authorList>
            <person name="Goeker M."/>
        </authorList>
    </citation>
    <scope>NUCLEOTIDE SEQUENCE [LARGE SCALE GENOMIC DNA]</scope>
    <source>
        <strain evidence="11 12">DSM 27783</strain>
    </source>
</reference>
<protein>
    <recommendedName>
        <fullName evidence="9">Protein translocase subunit SecE</fullName>
    </recommendedName>
</protein>
<dbReference type="PANTHER" id="PTHR33910">
    <property type="entry name" value="PROTEIN TRANSLOCASE SUBUNIT SECE"/>
    <property type="match status" value="1"/>
</dbReference>
<evidence type="ECO:0000256" key="1">
    <source>
        <dbReference type="ARBA" id="ARBA00004370"/>
    </source>
</evidence>
<keyword evidence="4 9" id="KW-0812">Transmembrane</keyword>
<keyword evidence="8 9" id="KW-0472">Membrane</keyword>
<keyword evidence="3 9" id="KW-1003">Cell membrane</keyword>
<feature type="transmembrane region" description="Helical" evidence="9">
    <location>
        <begin position="33"/>
        <end position="58"/>
    </location>
</feature>
<organism evidence="11 12">
    <name type="scientific">Caminibacter pacificus</name>
    <dbReference type="NCBI Taxonomy" id="1424653"/>
    <lineage>
        <taxon>Bacteria</taxon>
        <taxon>Pseudomonadati</taxon>
        <taxon>Campylobacterota</taxon>
        <taxon>Epsilonproteobacteria</taxon>
        <taxon>Nautiliales</taxon>
        <taxon>Nautiliaceae</taxon>
        <taxon>Caminibacter</taxon>
    </lineage>
</organism>
<dbReference type="Gene3D" id="1.20.5.1030">
    <property type="entry name" value="Preprotein translocase secy subunit"/>
    <property type="match status" value="1"/>
</dbReference>
<dbReference type="Proteomes" id="UP000272781">
    <property type="component" value="Unassembled WGS sequence"/>
</dbReference>
<dbReference type="GO" id="GO:0009306">
    <property type="term" value="P:protein secretion"/>
    <property type="evidence" value="ECO:0007669"/>
    <property type="project" value="UniProtKB-UniRule"/>
</dbReference>
<gene>
    <name evidence="9 10" type="primary">secE</name>
    <name evidence="10" type="ORF">C6V80_08340</name>
    <name evidence="11" type="ORF">EDC58_1511</name>
</gene>
<dbReference type="InterPro" id="IPR005807">
    <property type="entry name" value="SecE_bac"/>
</dbReference>
<keyword evidence="2 9" id="KW-0813">Transport</keyword>
<evidence type="ECO:0000313" key="12">
    <source>
        <dbReference type="Proteomes" id="UP000272781"/>
    </source>
</evidence>
<comment type="subcellular location">
    <subcellularLocation>
        <location evidence="9">Cell membrane</location>
        <topology evidence="9">Single-pass membrane protein</topology>
    </subcellularLocation>
    <subcellularLocation>
        <location evidence="1">Membrane</location>
    </subcellularLocation>
</comment>
<name>A0AAJ4RCC5_9BACT</name>
<dbReference type="InterPro" id="IPR001901">
    <property type="entry name" value="Translocase_SecE/Sec61-g"/>
</dbReference>
<evidence type="ECO:0000256" key="6">
    <source>
        <dbReference type="ARBA" id="ARBA00022989"/>
    </source>
</evidence>
<evidence type="ECO:0000256" key="4">
    <source>
        <dbReference type="ARBA" id="ARBA00022692"/>
    </source>
</evidence>
<accession>A0AAJ4RCC5</accession>
<dbReference type="RefSeq" id="WP_123352900.1">
    <property type="nucleotide sequence ID" value="NZ_CP027432.2"/>
</dbReference>
<comment type="function">
    <text evidence="9">Essential subunit of the Sec protein translocation channel SecYEG. Clamps together the 2 halves of SecY. May contact the channel plug during translocation.</text>
</comment>
<sequence length="62" mass="7042">MDKIKKFINYVKEAKEELNKVIFPTAQQVKQSFIAVTLMVTVVALFLSLIDLIMSSILKVVL</sequence>
<dbReference type="AlphaFoldDB" id="A0AAJ4RCC5"/>
<dbReference type="Pfam" id="PF00584">
    <property type="entry name" value="SecE"/>
    <property type="match status" value="1"/>
</dbReference>
<evidence type="ECO:0000313" key="11">
    <source>
        <dbReference type="EMBL" id="ROR39569.1"/>
    </source>
</evidence>
<dbReference type="EMBL" id="CP027432">
    <property type="protein sequence ID" value="QCI28979.1"/>
    <property type="molecule type" value="Genomic_DNA"/>
</dbReference>
<dbReference type="HAMAP" id="MF_00422">
    <property type="entry name" value="SecE"/>
    <property type="match status" value="1"/>
</dbReference>
<evidence type="ECO:0000256" key="9">
    <source>
        <dbReference type="HAMAP-Rule" id="MF_00422"/>
    </source>
</evidence>
<evidence type="ECO:0000256" key="3">
    <source>
        <dbReference type="ARBA" id="ARBA00022475"/>
    </source>
</evidence>
<evidence type="ECO:0000313" key="13">
    <source>
        <dbReference type="Proteomes" id="UP000298805"/>
    </source>
</evidence>
<dbReference type="EMBL" id="RJVK01000003">
    <property type="protein sequence ID" value="ROR39569.1"/>
    <property type="molecule type" value="Genomic_DNA"/>
</dbReference>
<dbReference type="NCBIfam" id="TIGR00964">
    <property type="entry name" value="secE_bact"/>
    <property type="match status" value="1"/>
</dbReference>
<dbReference type="GO" id="GO:0065002">
    <property type="term" value="P:intracellular protein transmembrane transport"/>
    <property type="evidence" value="ECO:0007669"/>
    <property type="project" value="UniProtKB-UniRule"/>
</dbReference>
<evidence type="ECO:0000313" key="10">
    <source>
        <dbReference type="EMBL" id="QCI28979.1"/>
    </source>
</evidence>
<dbReference type="GO" id="GO:0043952">
    <property type="term" value="P:protein transport by the Sec complex"/>
    <property type="evidence" value="ECO:0007669"/>
    <property type="project" value="UniProtKB-UniRule"/>
</dbReference>
<keyword evidence="5 9" id="KW-0653">Protein transport</keyword>
<keyword evidence="6 9" id="KW-1133">Transmembrane helix</keyword>
<dbReference type="GO" id="GO:0006605">
    <property type="term" value="P:protein targeting"/>
    <property type="evidence" value="ECO:0007669"/>
    <property type="project" value="UniProtKB-UniRule"/>
</dbReference>
<evidence type="ECO:0000256" key="8">
    <source>
        <dbReference type="ARBA" id="ARBA00023136"/>
    </source>
</evidence>
<dbReference type="PANTHER" id="PTHR33910:SF1">
    <property type="entry name" value="PROTEIN TRANSLOCASE SUBUNIT SECE"/>
    <property type="match status" value="1"/>
</dbReference>
<dbReference type="GO" id="GO:0005886">
    <property type="term" value="C:plasma membrane"/>
    <property type="evidence" value="ECO:0007669"/>
    <property type="project" value="UniProtKB-SubCell"/>
</dbReference>
<reference evidence="13" key="1">
    <citation type="submission" date="2018-03" db="EMBL/GenBank/DDBJ databases">
        <title>A comparative analysis of the Nautiliaceae.</title>
        <authorList>
            <person name="Grosche A."/>
            <person name="Smedile F."/>
            <person name="Vetriani C."/>
        </authorList>
    </citation>
    <scope>NUCLEOTIDE SEQUENCE [LARGE SCALE GENOMIC DNA]</scope>
    <source>
        <strain evidence="13">TB6</strain>
    </source>
</reference>